<evidence type="ECO:0000256" key="5">
    <source>
        <dbReference type="HAMAP-Rule" id="MF_00265"/>
    </source>
</evidence>
<dbReference type="EMBL" id="JAAIJQ010000090">
    <property type="protein sequence ID" value="NEV64432.1"/>
    <property type="molecule type" value="Genomic_DNA"/>
</dbReference>
<proteinExistence type="inferred from homology"/>
<evidence type="ECO:0000256" key="4">
    <source>
        <dbReference type="ARBA" id="ARBA00022801"/>
    </source>
</evidence>
<organism evidence="7 8">
    <name type="scientific">Thiorhodococcus minor</name>
    <dbReference type="NCBI Taxonomy" id="57489"/>
    <lineage>
        <taxon>Bacteria</taxon>
        <taxon>Pseudomonadati</taxon>
        <taxon>Pseudomonadota</taxon>
        <taxon>Gammaproteobacteria</taxon>
        <taxon>Chromatiales</taxon>
        <taxon>Chromatiaceae</taxon>
        <taxon>Thiorhodococcus</taxon>
    </lineage>
</organism>
<comment type="cofactor">
    <cofactor evidence="5">
        <name>Mg(2+)</name>
        <dbReference type="ChEBI" id="CHEBI:18420"/>
    </cofactor>
</comment>
<dbReference type="GO" id="GO:0000287">
    <property type="term" value="F:magnesium ion binding"/>
    <property type="evidence" value="ECO:0007669"/>
    <property type="project" value="UniProtKB-UniRule"/>
</dbReference>
<feature type="domain" description="PIN" evidence="6">
    <location>
        <begin position="4"/>
        <end position="124"/>
    </location>
</feature>
<keyword evidence="1 5" id="KW-1277">Toxin-antitoxin system</keyword>
<feature type="binding site" evidence="5">
    <location>
        <position position="98"/>
    </location>
    <ligand>
        <name>Mg(2+)</name>
        <dbReference type="ChEBI" id="CHEBI:18420"/>
    </ligand>
</feature>
<accession>A0A6M0K3R1</accession>
<keyword evidence="5" id="KW-0460">Magnesium</keyword>
<keyword evidence="4 5" id="KW-0378">Hydrolase</keyword>
<dbReference type="Proteomes" id="UP000483379">
    <property type="component" value="Unassembled WGS sequence"/>
</dbReference>
<reference evidence="7 8" key="1">
    <citation type="submission" date="2020-02" db="EMBL/GenBank/DDBJ databases">
        <title>Genome sequences of Thiorhodococcus mannitoliphagus and Thiorhodococcus minor, purple sulfur photosynthetic bacteria in the gammaproteobacterial family, Chromatiaceae.</title>
        <authorList>
            <person name="Aviles F.A."/>
            <person name="Meyer T.E."/>
            <person name="Kyndt J.A."/>
        </authorList>
    </citation>
    <scope>NUCLEOTIDE SEQUENCE [LARGE SCALE GENOMIC DNA]</scope>
    <source>
        <strain evidence="7 8">DSM 11518</strain>
    </source>
</reference>
<keyword evidence="8" id="KW-1185">Reference proteome</keyword>
<dbReference type="Pfam" id="PF01850">
    <property type="entry name" value="PIN"/>
    <property type="match status" value="1"/>
</dbReference>
<name>A0A6M0K3R1_9GAMM</name>
<dbReference type="HAMAP" id="MF_00265">
    <property type="entry name" value="VapC_Nob1"/>
    <property type="match status" value="1"/>
</dbReference>
<dbReference type="GO" id="GO:0016787">
    <property type="term" value="F:hydrolase activity"/>
    <property type="evidence" value="ECO:0007669"/>
    <property type="project" value="UniProtKB-KW"/>
</dbReference>
<comment type="function">
    <text evidence="5">Toxic component of a toxin-antitoxin (TA) system. An RNase.</text>
</comment>
<keyword evidence="2 5" id="KW-0540">Nuclease</keyword>
<sequence length="137" mass="15829">MKRIYWDSCVLIYRLQAVPPWKEKIARLLAAQPAYRLVLTELTRLECRVKPLREGDVDTLRAFDHFFTSDRIEYAPLKRTLFDRAAELRAYHGLKTIDALHLAAALDAGCNAFWTNDRRLERAASERIQIVAIDALS</sequence>
<keyword evidence="5" id="KW-0800">Toxin</keyword>
<evidence type="ECO:0000313" key="8">
    <source>
        <dbReference type="Proteomes" id="UP000483379"/>
    </source>
</evidence>
<evidence type="ECO:0000256" key="1">
    <source>
        <dbReference type="ARBA" id="ARBA00022649"/>
    </source>
</evidence>
<protein>
    <recommendedName>
        <fullName evidence="5">Ribonuclease VapC</fullName>
        <shortName evidence="5">RNase VapC</shortName>
        <ecNumber evidence="5">3.1.-.-</ecNumber>
    </recommendedName>
    <alternativeName>
        <fullName evidence="5">Toxin VapC</fullName>
    </alternativeName>
</protein>
<dbReference type="GO" id="GO:0090729">
    <property type="term" value="F:toxin activity"/>
    <property type="evidence" value="ECO:0007669"/>
    <property type="project" value="UniProtKB-KW"/>
</dbReference>
<dbReference type="InterPro" id="IPR029060">
    <property type="entry name" value="PIN-like_dom_sf"/>
</dbReference>
<evidence type="ECO:0000256" key="2">
    <source>
        <dbReference type="ARBA" id="ARBA00022722"/>
    </source>
</evidence>
<evidence type="ECO:0000313" key="7">
    <source>
        <dbReference type="EMBL" id="NEV64432.1"/>
    </source>
</evidence>
<dbReference type="RefSeq" id="WP_164455168.1">
    <property type="nucleotide sequence ID" value="NZ_JAAIJQ010000090.1"/>
</dbReference>
<dbReference type="InterPro" id="IPR022907">
    <property type="entry name" value="VapC_family"/>
</dbReference>
<dbReference type="CDD" id="cd09854">
    <property type="entry name" value="PIN_VapC-like"/>
    <property type="match status" value="1"/>
</dbReference>
<dbReference type="Gene3D" id="3.40.50.1010">
    <property type="entry name" value="5'-nuclease"/>
    <property type="match status" value="1"/>
</dbReference>
<gene>
    <name evidence="5" type="primary">vapC</name>
    <name evidence="7" type="ORF">G3446_21575</name>
</gene>
<dbReference type="GO" id="GO:0004540">
    <property type="term" value="F:RNA nuclease activity"/>
    <property type="evidence" value="ECO:0007669"/>
    <property type="project" value="InterPro"/>
</dbReference>
<dbReference type="AlphaFoldDB" id="A0A6M0K3R1"/>
<feature type="binding site" evidence="5">
    <location>
        <position position="7"/>
    </location>
    <ligand>
        <name>Mg(2+)</name>
        <dbReference type="ChEBI" id="CHEBI:18420"/>
    </ligand>
</feature>
<comment type="caution">
    <text evidence="7">The sequence shown here is derived from an EMBL/GenBank/DDBJ whole genome shotgun (WGS) entry which is preliminary data.</text>
</comment>
<dbReference type="EC" id="3.1.-.-" evidence="5"/>
<comment type="similarity">
    <text evidence="5">Belongs to the PINc/VapC protein family.</text>
</comment>
<dbReference type="SUPFAM" id="SSF88723">
    <property type="entry name" value="PIN domain-like"/>
    <property type="match status" value="1"/>
</dbReference>
<evidence type="ECO:0000256" key="3">
    <source>
        <dbReference type="ARBA" id="ARBA00022723"/>
    </source>
</evidence>
<dbReference type="InterPro" id="IPR002716">
    <property type="entry name" value="PIN_dom"/>
</dbReference>
<evidence type="ECO:0000259" key="6">
    <source>
        <dbReference type="Pfam" id="PF01850"/>
    </source>
</evidence>
<keyword evidence="3 5" id="KW-0479">Metal-binding</keyword>